<dbReference type="NCBIfam" id="NF004238">
    <property type="entry name" value="PRK05682.1-1"/>
    <property type="match status" value="1"/>
</dbReference>
<dbReference type="Proteomes" id="UP001515641">
    <property type="component" value="Unassembled WGS sequence"/>
</dbReference>
<dbReference type="InterPro" id="IPR010930">
    <property type="entry name" value="Flg_bb/hook_C_dom"/>
</dbReference>
<organism evidence="10 11">
    <name type="scientific">Chromobacterium fluminis</name>
    <dbReference type="NCBI Taxonomy" id="3044269"/>
    <lineage>
        <taxon>Bacteria</taxon>
        <taxon>Pseudomonadati</taxon>
        <taxon>Pseudomonadota</taxon>
        <taxon>Betaproteobacteria</taxon>
        <taxon>Neisseriales</taxon>
        <taxon>Chromobacteriaceae</taxon>
        <taxon>Chromobacterium</taxon>
    </lineage>
</organism>
<comment type="function">
    <text evidence="5">A flexible structure which links the flagellar filament to the drive apparatus in the basal body.</text>
</comment>
<dbReference type="InterPro" id="IPR037925">
    <property type="entry name" value="FlgE/F/G-like"/>
</dbReference>
<name>A0ABX0L6K9_9NEIS</name>
<sequence>MGFQQGLSGLNAASTQLDTIGNNVANANTVGFKSSRTEFADMYGNTLYGIATTTPGIGVKVAAVTQNMSNGNVTTTGRSLDLAINNGGFFTVAQPDGTLSYTRNGQFQINNQGYVVNNGNFLQGWQADAAGNITQGPVSKIQLNSNLVSPQATTKATLGINLDSRSTVPTVTPLDPTNSASYNWSNTNTVYDSLGNPHQVTMYYVAGAPTAAGRTWTATAYVDGNPANNTPPNSNNFSLTFNTSGVLTTPGPFNINFTPSPLNGSAVPQTVAFSFTGSTQVGQNFGVTTPPTIDGSAPGNLKGINISSSGIIQATFTNGQTKTIGQVALANFINPQGLQSKGNNLWAQTYDSGIASYNAPGTGNTGTIQAGAVEDSNVDLTAELVNMITAQRYYQANAQTIKTQDTLVQTLLNI</sequence>
<evidence type="ECO:0000259" key="8">
    <source>
        <dbReference type="Pfam" id="PF07559"/>
    </source>
</evidence>
<dbReference type="Pfam" id="PF07559">
    <property type="entry name" value="FlgE_D2"/>
    <property type="match status" value="1"/>
</dbReference>
<evidence type="ECO:0000313" key="11">
    <source>
        <dbReference type="Proteomes" id="UP001515641"/>
    </source>
</evidence>
<dbReference type="NCBIfam" id="TIGR03506">
    <property type="entry name" value="FlgEFG_subfam"/>
    <property type="match status" value="1"/>
</dbReference>
<keyword evidence="10" id="KW-0282">Flagellum</keyword>
<dbReference type="InterPro" id="IPR037058">
    <property type="entry name" value="Falgellar_hook_FlgE_sf"/>
</dbReference>
<dbReference type="Gene3D" id="2.60.98.20">
    <property type="entry name" value="Flagellar hook protein FlgE"/>
    <property type="match status" value="1"/>
</dbReference>
<dbReference type="InterPro" id="IPR020013">
    <property type="entry name" value="Flagellar_FlgE/F/G"/>
</dbReference>
<evidence type="ECO:0000256" key="3">
    <source>
        <dbReference type="ARBA" id="ARBA00019015"/>
    </source>
</evidence>
<keyword evidence="11" id="KW-1185">Reference proteome</keyword>
<evidence type="ECO:0000259" key="7">
    <source>
        <dbReference type="Pfam" id="PF06429"/>
    </source>
</evidence>
<comment type="similarity">
    <text evidence="2 5">Belongs to the flagella basal body rod proteins family.</text>
</comment>
<evidence type="ECO:0000256" key="5">
    <source>
        <dbReference type="RuleBase" id="RU362116"/>
    </source>
</evidence>
<evidence type="ECO:0000259" key="9">
    <source>
        <dbReference type="Pfam" id="PF22692"/>
    </source>
</evidence>
<dbReference type="PANTHER" id="PTHR30435:SF1">
    <property type="entry name" value="FLAGELLAR HOOK PROTEIN FLGE"/>
    <property type="match status" value="1"/>
</dbReference>
<dbReference type="InterPro" id="IPR011491">
    <property type="entry name" value="FlgE_D2"/>
</dbReference>
<keyword evidence="4 5" id="KW-0975">Bacterial flagellum</keyword>
<dbReference type="Pfam" id="PF22692">
    <property type="entry name" value="LlgE_F_G_D1"/>
    <property type="match status" value="1"/>
</dbReference>
<dbReference type="Pfam" id="PF06429">
    <property type="entry name" value="Flg_bbr_C"/>
    <property type="match status" value="1"/>
</dbReference>
<dbReference type="SUPFAM" id="SSF117143">
    <property type="entry name" value="Flagellar hook protein flgE"/>
    <property type="match status" value="1"/>
</dbReference>
<comment type="subcellular location">
    <subcellularLocation>
        <location evidence="1 5">Bacterial flagellum basal body</location>
    </subcellularLocation>
</comment>
<evidence type="ECO:0000256" key="1">
    <source>
        <dbReference type="ARBA" id="ARBA00004117"/>
    </source>
</evidence>
<proteinExistence type="inferred from homology"/>
<evidence type="ECO:0000256" key="2">
    <source>
        <dbReference type="ARBA" id="ARBA00009677"/>
    </source>
</evidence>
<evidence type="ECO:0000259" key="6">
    <source>
        <dbReference type="Pfam" id="PF00460"/>
    </source>
</evidence>
<dbReference type="InterPro" id="IPR001444">
    <property type="entry name" value="Flag_bb_rod_N"/>
</dbReference>
<evidence type="ECO:0000313" key="10">
    <source>
        <dbReference type="EMBL" id="NHR06631.1"/>
    </source>
</evidence>
<dbReference type="EMBL" id="JAAOMA010000022">
    <property type="protein sequence ID" value="NHR06631.1"/>
    <property type="molecule type" value="Genomic_DNA"/>
</dbReference>
<feature type="domain" description="Flagellar basal-body/hook protein C-terminal" evidence="7">
    <location>
        <begin position="369"/>
        <end position="414"/>
    </location>
</feature>
<dbReference type="PROSITE" id="PS00588">
    <property type="entry name" value="FLAGELLA_BB_ROD"/>
    <property type="match status" value="1"/>
</dbReference>
<keyword evidence="10" id="KW-0966">Cell projection</keyword>
<feature type="domain" description="Flagellar basal body rod protein N-terminal" evidence="6">
    <location>
        <begin position="6"/>
        <end position="33"/>
    </location>
</feature>
<dbReference type="InterPro" id="IPR053967">
    <property type="entry name" value="LlgE_F_G-like_D1"/>
</dbReference>
<dbReference type="PANTHER" id="PTHR30435">
    <property type="entry name" value="FLAGELLAR PROTEIN"/>
    <property type="match status" value="1"/>
</dbReference>
<comment type="caution">
    <text evidence="10">The sequence shown here is derived from an EMBL/GenBank/DDBJ whole genome shotgun (WGS) entry which is preliminary data.</text>
</comment>
<feature type="domain" description="Flagellar hook protein FlgE/F/G-like D1" evidence="9">
    <location>
        <begin position="83"/>
        <end position="146"/>
    </location>
</feature>
<evidence type="ECO:0000256" key="4">
    <source>
        <dbReference type="ARBA" id="ARBA00023143"/>
    </source>
</evidence>
<dbReference type="Pfam" id="PF00460">
    <property type="entry name" value="Flg_bb_rod"/>
    <property type="match status" value="1"/>
</dbReference>
<gene>
    <name evidence="10" type="ORF">HA052_15685</name>
</gene>
<reference evidence="10 11" key="1">
    <citation type="submission" date="2020-03" db="EMBL/GenBank/DDBJ databases">
        <title>Draft genome sequence of environmentally isolated cultures.</title>
        <authorList>
            <person name="Wilson H.S."/>
            <person name="De Leon M.E."/>
        </authorList>
    </citation>
    <scope>NUCLEOTIDE SEQUENCE [LARGE SCALE GENOMIC DNA]</scope>
    <source>
        <strain evidence="10 11">HSC-31F16</strain>
    </source>
</reference>
<feature type="domain" description="Flagellar hook protein FlgE D2" evidence="8">
    <location>
        <begin position="161"/>
        <end position="289"/>
    </location>
</feature>
<dbReference type="RefSeq" id="WP_081546719.1">
    <property type="nucleotide sequence ID" value="NZ_JAAOMA010000022.1"/>
</dbReference>
<dbReference type="InterPro" id="IPR019776">
    <property type="entry name" value="Flagellar_basal_body_rod_CS"/>
</dbReference>
<protein>
    <recommendedName>
        <fullName evidence="3 5">Flagellar hook protein FlgE</fullName>
    </recommendedName>
</protein>
<keyword evidence="10" id="KW-0969">Cilium</keyword>
<accession>A0ABX0L6K9</accession>